<sequence>MSDNNCGCAPTESSTIFNPEFSNLKMKVVEYTAAAGDTCFDSSSVVTLAAGTCINADDVQLTKVKLSEVVSPEYLDVVNALLAGVDFATTLNTYTVDIAGAMSQVDLKLLIKVNALTNLQVVTP</sequence>
<comment type="caution">
    <text evidence="2">The sequence shown here is derived from an EMBL/GenBank/DDBJ whole genome shotgun (WGS) entry which is preliminary data.</text>
</comment>
<gene>
    <name evidence="2" type="ORF">CWB96_06285</name>
    <name evidence="1" type="ORF">CWB97_13595</name>
</gene>
<organism evidence="2 4">
    <name type="scientific">Pseudoalteromonas citrea</name>
    <dbReference type="NCBI Taxonomy" id="43655"/>
    <lineage>
        <taxon>Bacteria</taxon>
        <taxon>Pseudomonadati</taxon>
        <taxon>Pseudomonadota</taxon>
        <taxon>Gammaproteobacteria</taxon>
        <taxon>Alteromonadales</taxon>
        <taxon>Pseudoalteromonadaceae</taxon>
        <taxon>Pseudoalteromonas</taxon>
    </lineage>
</organism>
<evidence type="ECO:0000313" key="2">
    <source>
        <dbReference type="EMBL" id="TMP60573.1"/>
    </source>
</evidence>
<protein>
    <submittedName>
        <fullName evidence="2">Uncharacterized protein</fullName>
    </submittedName>
</protein>
<reference evidence="4" key="2">
    <citation type="submission" date="2019-06" db="EMBL/GenBank/DDBJ databases">
        <title>Co-occurence of chitin degradation, pigmentation and bioactivity in marine Pseudoalteromonas.</title>
        <authorList>
            <person name="Sonnenschein E.C."/>
            <person name="Bech P.K."/>
        </authorList>
    </citation>
    <scope>NUCLEOTIDE SEQUENCE [LARGE SCALE GENOMIC DNA]</scope>
    <source>
        <strain evidence="4">S2231</strain>
    </source>
</reference>
<evidence type="ECO:0000313" key="3">
    <source>
        <dbReference type="Proteomes" id="UP000305730"/>
    </source>
</evidence>
<dbReference type="Proteomes" id="UP000305730">
    <property type="component" value="Unassembled WGS sequence"/>
</dbReference>
<name>A0A5S3XSM0_9GAMM</name>
<evidence type="ECO:0000313" key="4">
    <source>
        <dbReference type="Proteomes" id="UP000307706"/>
    </source>
</evidence>
<dbReference type="Proteomes" id="UP000307706">
    <property type="component" value="Unassembled WGS sequence"/>
</dbReference>
<dbReference type="EMBL" id="PNCK01000047">
    <property type="protein sequence ID" value="TMP41796.1"/>
    <property type="molecule type" value="Genomic_DNA"/>
</dbReference>
<dbReference type="EMBL" id="PNCL01000023">
    <property type="protein sequence ID" value="TMP60573.1"/>
    <property type="molecule type" value="Genomic_DNA"/>
</dbReference>
<accession>A0A5S3XSM0</accession>
<proteinExistence type="predicted"/>
<evidence type="ECO:0000313" key="1">
    <source>
        <dbReference type="EMBL" id="TMP41796.1"/>
    </source>
</evidence>
<keyword evidence="3" id="KW-1185">Reference proteome</keyword>
<dbReference type="RefSeq" id="WP_138597434.1">
    <property type="nucleotide sequence ID" value="NZ_PNCK01000047.1"/>
</dbReference>
<dbReference type="AlphaFoldDB" id="A0A5S3XSM0"/>
<reference evidence="3 4" key="1">
    <citation type="submission" date="2017-12" db="EMBL/GenBank/DDBJ databases">
        <authorList>
            <person name="Paulsen S."/>
            <person name="Gram L.K."/>
        </authorList>
    </citation>
    <scope>NUCLEOTIDE SEQUENCE [LARGE SCALE GENOMIC DNA]</scope>
    <source>
        <strain evidence="2 4">S2231</strain>
        <strain evidence="1 3">S2233</strain>
    </source>
</reference>
<reference evidence="2" key="3">
    <citation type="submission" date="2019-09" db="EMBL/GenBank/DDBJ databases">
        <title>Co-occurence of chitin degradation, pigmentation and bioactivity in marine Pseudoalteromonas.</title>
        <authorList>
            <person name="Sonnenschein E.C."/>
            <person name="Bech P.K."/>
        </authorList>
    </citation>
    <scope>NUCLEOTIDE SEQUENCE</scope>
    <source>
        <strain evidence="2">S2231</strain>
        <strain evidence="1 3">S2233</strain>
    </source>
</reference>